<reference evidence="7 8" key="1">
    <citation type="journal article" date="2013" name="J. Bacteriol.">
        <title>Roles of HynAB and Ech, the only two hydrogenases found in the model sulfate reducer Desulfovibrio gigas.</title>
        <authorList>
            <person name="Morais-Silva F.O."/>
            <person name="Santos C.I."/>
            <person name="Rodrigues R."/>
            <person name="Pereira I.A."/>
            <person name="Rodrigues-Pousada C."/>
        </authorList>
    </citation>
    <scope>NUCLEOTIDE SEQUENCE [LARGE SCALE GENOMIC DNA]</scope>
    <source>
        <strain evidence="8">ATCC 19364 / DSM 1382 / NCIMB 9332 / VKM B-1759</strain>
    </source>
</reference>
<feature type="binding site" evidence="6">
    <location>
        <begin position="142"/>
        <end position="143"/>
    </location>
    <ligand>
        <name>NAD(+)</name>
        <dbReference type="ChEBI" id="CHEBI:57540"/>
    </ligand>
</feature>
<keyword evidence="2 6" id="KW-0418">Kinase</keyword>
<dbReference type="Gene3D" id="3.40.50.10330">
    <property type="entry name" value="Probable inorganic polyphosphate/atp-NAD kinase, domain 1"/>
    <property type="match status" value="1"/>
</dbReference>
<dbReference type="InterPro" id="IPR016064">
    <property type="entry name" value="NAD/diacylglycerol_kinase_sf"/>
</dbReference>
<dbReference type="Pfam" id="PF20143">
    <property type="entry name" value="NAD_kinase_C"/>
    <property type="match status" value="1"/>
</dbReference>
<organism evidence="7 8">
    <name type="scientific">Megalodesulfovibrio gigas (strain ATCC 19364 / DSM 1382 / NCIMB 9332 / VKM B-1759)</name>
    <name type="common">Desulfovibrio gigas</name>
    <dbReference type="NCBI Taxonomy" id="1121448"/>
    <lineage>
        <taxon>Bacteria</taxon>
        <taxon>Pseudomonadati</taxon>
        <taxon>Thermodesulfobacteriota</taxon>
        <taxon>Desulfovibrionia</taxon>
        <taxon>Desulfovibrionales</taxon>
        <taxon>Desulfovibrionaceae</taxon>
        <taxon>Megalodesulfovibrio</taxon>
    </lineage>
</organism>
<dbReference type="eggNOG" id="COG0061">
    <property type="taxonomic scope" value="Bacteria"/>
</dbReference>
<comment type="function">
    <text evidence="6">Involved in the regulation of the intracellular balance of NAD and NADP, and is a key enzyme in the biosynthesis of NADP. Catalyzes specifically the phosphorylation on 2'-hydroxyl of the adenosine moiety of NAD to yield NADP.</text>
</comment>
<proteinExistence type="inferred from homology"/>
<dbReference type="Pfam" id="PF01513">
    <property type="entry name" value="NAD_kinase"/>
    <property type="match status" value="1"/>
</dbReference>
<evidence type="ECO:0000256" key="4">
    <source>
        <dbReference type="ARBA" id="ARBA00023027"/>
    </source>
</evidence>
<dbReference type="PATRIC" id="fig|1121448.10.peg.3229"/>
<dbReference type="PANTHER" id="PTHR20275">
    <property type="entry name" value="NAD KINASE"/>
    <property type="match status" value="1"/>
</dbReference>
<evidence type="ECO:0000256" key="5">
    <source>
        <dbReference type="ARBA" id="ARBA00047925"/>
    </source>
</evidence>
<evidence type="ECO:0000313" key="7">
    <source>
        <dbReference type="EMBL" id="AGW14975.1"/>
    </source>
</evidence>
<feature type="binding site" evidence="6">
    <location>
        <position position="170"/>
    </location>
    <ligand>
        <name>NAD(+)</name>
        <dbReference type="ChEBI" id="CHEBI:57540"/>
    </ligand>
</feature>
<dbReference type="GO" id="GO:0046872">
    <property type="term" value="F:metal ion binding"/>
    <property type="evidence" value="ECO:0007669"/>
    <property type="project" value="UniProtKB-UniRule"/>
</dbReference>
<accession>T2GEE7</accession>
<dbReference type="GO" id="GO:0005524">
    <property type="term" value="F:ATP binding"/>
    <property type="evidence" value="ECO:0007669"/>
    <property type="project" value="UniProtKB-KW"/>
</dbReference>
<comment type="catalytic activity">
    <reaction evidence="5 6">
        <text>NAD(+) + ATP = ADP + NADP(+) + H(+)</text>
        <dbReference type="Rhea" id="RHEA:18629"/>
        <dbReference type="ChEBI" id="CHEBI:15378"/>
        <dbReference type="ChEBI" id="CHEBI:30616"/>
        <dbReference type="ChEBI" id="CHEBI:57540"/>
        <dbReference type="ChEBI" id="CHEBI:58349"/>
        <dbReference type="ChEBI" id="CHEBI:456216"/>
        <dbReference type="EC" id="2.7.1.23"/>
    </reaction>
</comment>
<dbReference type="STRING" id="1121448.DGI_3275"/>
<dbReference type="Gene3D" id="2.60.200.30">
    <property type="entry name" value="Probable inorganic polyphosphate/atp-NAD kinase, domain 2"/>
    <property type="match status" value="1"/>
</dbReference>
<dbReference type="GO" id="GO:0019674">
    <property type="term" value="P:NAD+ metabolic process"/>
    <property type="evidence" value="ECO:0007669"/>
    <property type="project" value="InterPro"/>
</dbReference>
<feature type="binding site" evidence="6">
    <location>
        <position position="242"/>
    </location>
    <ligand>
        <name>NAD(+)</name>
        <dbReference type="ChEBI" id="CHEBI:57540"/>
    </ligand>
</feature>
<reference evidence="8" key="2">
    <citation type="submission" date="2013-07" db="EMBL/GenBank/DDBJ databases">
        <authorList>
            <person name="Morais-Silva F.O."/>
            <person name="Rezende A.M."/>
            <person name="Pimentel C."/>
            <person name="Resende D.M."/>
            <person name="Santos C.I."/>
            <person name="Clemente C."/>
            <person name="de Oliveira L.M."/>
            <person name="da Silva S.M."/>
            <person name="Costa D.A."/>
            <person name="Varela-Raposo A."/>
            <person name="Horacio E.C.A."/>
            <person name="Matos M."/>
            <person name="Flores O."/>
            <person name="Ruiz J.C."/>
            <person name="Rodrigues-Pousada C."/>
        </authorList>
    </citation>
    <scope>NUCLEOTIDE SEQUENCE [LARGE SCALE GENOMIC DNA]</scope>
    <source>
        <strain evidence="8">ATCC 19364 / DSM 1382 / NCIMB 9332 / VKM B-1759</strain>
    </source>
</reference>
<evidence type="ECO:0000256" key="1">
    <source>
        <dbReference type="ARBA" id="ARBA00022679"/>
    </source>
</evidence>
<comment type="cofactor">
    <cofactor evidence="6">
        <name>a divalent metal cation</name>
        <dbReference type="ChEBI" id="CHEBI:60240"/>
    </cofactor>
</comment>
<dbReference type="EMBL" id="CP006585">
    <property type="protein sequence ID" value="AGW14975.1"/>
    <property type="molecule type" value="Genomic_DNA"/>
</dbReference>
<dbReference type="InterPro" id="IPR017438">
    <property type="entry name" value="ATP-NAD_kinase_N"/>
</dbReference>
<keyword evidence="1 6" id="KW-0808">Transferase</keyword>
<keyword evidence="6" id="KW-0963">Cytoplasm</keyword>
<evidence type="ECO:0000256" key="2">
    <source>
        <dbReference type="ARBA" id="ARBA00022777"/>
    </source>
</evidence>
<dbReference type="InterPro" id="IPR002504">
    <property type="entry name" value="NADK"/>
</dbReference>
<comment type="similarity">
    <text evidence="6">Belongs to the NAD kinase family.</text>
</comment>
<keyword evidence="8" id="KW-1185">Reference proteome</keyword>
<dbReference type="KEGG" id="dgg:DGI_3275"/>
<evidence type="ECO:0000256" key="3">
    <source>
        <dbReference type="ARBA" id="ARBA00022857"/>
    </source>
</evidence>
<comment type="caution">
    <text evidence="6">Lacks conserved residue(s) required for the propagation of feature annotation.</text>
</comment>
<evidence type="ECO:0000313" key="8">
    <source>
        <dbReference type="Proteomes" id="UP000016587"/>
    </source>
</evidence>
<feature type="active site" description="Proton acceptor" evidence="6">
    <location>
        <position position="68"/>
    </location>
</feature>
<dbReference type="InterPro" id="IPR017437">
    <property type="entry name" value="ATP-NAD_kinase_PpnK-typ_C"/>
</dbReference>
<feature type="binding site" evidence="6">
    <location>
        <begin position="68"/>
        <end position="69"/>
    </location>
    <ligand>
        <name>NAD(+)</name>
        <dbReference type="ChEBI" id="CHEBI:57540"/>
    </ligand>
</feature>
<dbReference type="PANTHER" id="PTHR20275:SF0">
    <property type="entry name" value="NAD KINASE"/>
    <property type="match status" value="1"/>
</dbReference>
<keyword evidence="6" id="KW-0067">ATP-binding</keyword>
<comment type="subcellular location">
    <subcellularLocation>
        <location evidence="6">Cytoplasm</location>
    </subcellularLocation>
</comment>
<dbReference type="Proteomes" id="UP000016587">
    <property type="component" value="Chromosome"/>
</dbReference>
<dbReference type="GO" id="GO:0006741">
    <property type="term" value="P:NADP+ biosynthetic process"/>
    <property type="evidence" value="ECO:0007669"/>
    <property type="project" value="UniProtKB-UniRule"/>
</dbReference>
<sequence length="315" mass="34068">MLDTIRAVEVVDKPGDEDARDLAHTMRDWLKSRGVAVRCWTNQLGSNSRARSVEPQFKSDLVIVIGGDGTFLSVARQLPQPSPAILGFNLGKVGFLTELCPGAWREALAQVLEVGVAVHQRMALGWMIRRGGSPVAAGKAVNELVISRGNVAKLAVLDIAVQDERLGALRCDGLMASTPSGSTGYAVSAGGPLIHPDVDAYCLTPICPFLDTFYPLVLPCTRRTEVTLLPCRSEVWLTIDGQEGWPLQTGDTVQIEGLPRALRFATLQGSNYLQRLKVKGFLHRNADPGLSWQEYGCEAAAPIPPTAEPPQDPHE</sequence>
<protein>
    <recommendedName>
        <fullName evidence="6">NAD kinase</fullName>
        <ecNumber evidence="6">2.7.1.23</ecNumber>
    </recommendedName>
    <alternativeName>
        <fullName evidence="6">ATP-dependent NAD kinase</fullName>
    </alternativeName>
</protein>
<feature type="binding site" evidence="6">
    <location>
        <position position="172"/>
    </location>
    <ligand>
        <name>NAD(+)</name>
        <dbReference type="ChEBI" id="CHEBI:57540"/>
    </ligand>
</feature>
<keyword evidence="3 6" id="KW-0521">NADP</keyword>
<dbReference type="HAMAP" id="MF_00361">
    <property type="entry name" value="NAD_kinase"/>
    <property type="match status" value="1"/>
</dbReference>
<keyword evidence="4 6" id="KW-0520">NAD</keyword>
<feature type="binding site" evidence="6">
    <location>
        <position position="153"/>
    </location>
    <ligand>
        <name>NAD(+)</name>
        <dbReference type="ChEBI" id="CHEBI:57540"/>
    </ligand>
</feature>
<name>T2GEE7_MEGG1</name>
<dbReference type="SUPFAM" id="SSF111331">
    <property type="entry name" value="NAD kinase/diacylglycerol kinase-like"/>
    <property type="match status" value="1"/>
</dbReference>
<dbReference type="EC" id="2.7.1.23" evidence="6"/>
<dbReference type="HOGENOM" id="CLU_008831_0_0_7"/>
<dbReference type="GO" id="GO:0051287">
    <property type="term" value="F:NAD binding"/>
    <property type="evidence" value="ECO:0007669"/>
    <property type="project" value="UniProtKB-ARBA"/>
</dbReference>
<gene>
    <name evidence="6" type="primary">nadK</name>
    <name evidence="7" type="ORF">DGI_3275</name>
</gene>
<dbReference type="AlphaFoldDB" id="T2GEE7"/>
<feature type="binding site" evidence="6">
    <location>
        <begin position="183"/>
        <end position="188"/>
    </location>
    <ligand>
        <name>NAD(+)</name>
        <dbReference type="ChEBI" id="CHEBI:57540"/>
    </ligand>
</feature>
<evidence type="ECO:0000256" key="6">
    <source>
        <dbReference type="HAMAP-Rule" id="MF_00361"/>
    </source>
</evidence>
<dbReference type="GO" id="GO:0003951">
    <property type="term" value="F:NAD+ kinase activity"/>
    <property type="evidence" value="ECO:0007669"/>
    <property type="project" value="UniProtKB-UniRule"/>
</dbReference>
<dbReference type="GO" id="GO:0005737">
    <property type="term" value="C:cytoplasm"/>
    <property type="evidence" value="ECO:0007669"/>
    <property type="project" value="UniProtKB-SubCell"/>
</dbReference>
<keyword evidence="6" id="KW-0547">Nucleotide-binding</keyword>